<dbReference type="GeneID" id="54553848"/>
<feature type="transmembrane region" description="Helical" evidence="6">
    <location>
        <begin position="38"/>
        <end position="59"/>
    </location>
</feature>
<dbReference type="InterPro" id="IPR049326">
    <property type="entry name" value="Rhodopsin_dom_fungi"/>
</dbReference>
<sequence length="239" mass="26500">MTSSPPGVSAALWNLPALPPPPGKHSNFDNPENRNDEIIIINAVFLTLMTAAVLMRFIIRRRGENRVGWDGLMCIVAVMGSVAHSVLEISNLKVGYGRHMWDIRGVTLTRESLLRMNQISTTYIIAVGFAKLSVLILYLRSFEVIRLTRILIWTAIVFNIAFSLAFLGVVIAQAVECMGLEALSNKFWTNTSKVTTAQAGVNVFLDFYILFIPLQQVYNLNIDRTRKLGVAAVFGVGSL</sequence>
<dbReference type="InterPro" id="IPR052337">
    <property type="entry name" value="SAT4-like"/>
</dbReference>
<evidence type="ECO:0000256" key="6">
    <source>
        <dbReference type="SAM" id="Phobius"/>
    </source>
</evidence>
<dbReference type="PANTHER" id="PTHR33048">
    <property type="entry name" value="PTH11-LIKE INTEGRAL MEMBRANE PROTEIN (AFU_ORTHOLOGUE AFUA_5G11245)"/>
    <property type="match status" value="1"/>
</dbReference>
<evidence type="ECO:0000256" key="4">
    <source>
        <dbReference type="ARBA" id="ARBA00023136"/>
    </source>
</evidence>
<reference evidence="8" key="1">
    <citation type="journal article" date="2020" name="Stud. Mycol.">
        <title>101 Dothideomycetes genomes: a test case for predicting lifestyles and emergence of pathogens.</title>
        <authorList>
            <person name="Haridas S."/>
            <person name="Albert R."/>
            <person name="Binder M."/>
            <person name="Bloem J."/>
            <person name="Labutti K."/>
            <person name="Salamov A."/>
            <person name="Andreopoulos B."/>
            <person name="Baker S."/>
            <person name="Barry K."/>
            <person name="Bills G."/>
            <person name="Bluhm B."/>
            <person name="Cannon C."/>
            <person name="Castanera R."/>
            <person name="Culley D."/>
            <person name="Daum C."/>
            <person name="Ezra D."/>
            <person name="Gonzalez J."/>
            <person name="Henrissat B."/>
            <person name="Kuo A."/>
            <person name="Liang C."/>
            <person name="Lipzen A."/>
            <person name="Lutzoni F."/>
            <person name="Magnuson J."/>
            <person name="Mondo S."/>
            <person name="Nolan M."/>
            <person name="Ohm R."/>
            <person name="Pangilinan J."/>
            <person name="Park H.-J."/>
            <person name="Ramirez L."/>
            <person name="Alfaro M."/>
            <person name="Sun H."/>
            <person name="Tritt A."/>
            <person name="Yoshinaga Y."/>
            <person name="Zwiers L.-H."/>
            <person name="Turgeon B."/>
            <person name="Goodwin S."/>
            <person name="Spatafora J."/>
            <person name="Crous P."/>
            <person name="Grigoriev I."/>
        </authorList>
    </citation>
    <scope>NUCLEOTIDE SEQUENCE</scope>
    <source>
        <strain evidence="8">CBS 379.55</strain>
    </source>
</reference>
<evidence type="ECO:0000259" key="7">
    <source>
        <dbReference type="Pfam" id="PF20684"/>
    </source>
</evidence>
<dbReference type="AlphaFoldDB" id="A0A6A6JTE7"/>
<organism evidence="8 9">
    <name type="scientific">Westerdykella ornata</name>
    <dbReference type="NCBI Taxonomy" id="318751"/>
    <lineage>
        <taxon>Eukaryota</taxon>
        <taxon>Fungi</taxon>
        <taxon>Dikarya</taxon>
        <taxon>Ascomycota</taxon>
        <taxon>Pezizomycotina</taxon>
        <taxon>Dothideomycetes</taxon>
        <taxon>Pleosporomycetidae</taxon>
        <taxon>Pleosporales</taxon>
        <taxon>Sporormiaceae</taxon>
        <taxon>Westerdykella</taxon>
    </lineage>
</organism>
<dbReference type="EMBL" id="ML986486">
    <property type="protein sequence ID" value="KAF2279514.1"/>
    <property type="molecule type" value="Genomic_DNA"/>
</dbReference>
<accession>A0A6A6JTE7</accession>
<dbReference type="RefSeq" id="XP_033657053.1">
    <property type="nucleotide sequence ID" value="XM_033800673.1"/>
</dbReference>
<evidence type="ECO:0000313" key="9">
    <source>
        <dbReference type="Proteomes" id="UP000800097"/>
    </source>
</evidence>
<proteinExistence type="inferred from homology"/>
<dbReference type="GO" id="GO:0016020">
    <property type="term" value="C:membrane"/>
    <property type="evidence" value="ECO:0007669"/>
    <property type="project" value="UniProtKB-SubCell"/>
</dbReference>
<gene>
    <name evidence="8" type="ORF">EI97DRAFT_455747</name>
</gene>
<dbReference type="OrthoDB" id="444631at2759"/>
<keyword evidence="4 6" id="KW-0472">Membrane</keyword>
<protein>
    <recommendedName>
        <fullName evidence="7">Rhodopsin domain-containing protein</fullName>
    </recommendedName>
</protein>
<feature type="transmembrane region" description="Helical" evidence="6">
    <location>
        <begin position="120"/>
        <end position="139"/>
    </location>
</feature>
<keyword evidence="9" id="KW-1185">Reference proteome</keyword>
<comment type="similarity">
    <text evidence="5">Belongs to the SAT4 family.</text>
</comment>
<feature type="transmembrane region" description="Helical" evidence="6">
    <location>
        <begin position="195"/>
        <end position="214"/>
    </location>
</feature>
<comment type="subcellular location">
    <subcellularLocation>
        <location evidence="1">Membrane</location>
        <topology evidence="1">Multi-pass membrane protein</topology>
    </subcellularLocation>
</comment>
<feature type="transmembrane region" description="Helical" evidence="6">
    <location>
        <begin position="71"/>
        <end position="90"/>
    </location>
</feature>
<evidence type="ECO:0000256" key="5">
    <source>
        <dbReference type="ARBA" id="ARBA00038359"/>
    </source>
</evidence>
<keyword evidence="3 6" id="KW-1133">Transmembrane helix</keyword>
<evidence type="ECO:0000256" key="3">
    <source>
        <dbReference type="ARBA" id="ARBA00022989"/>
    </source>
</evidence>
<dbReference type="Proteomes" id="UP000800097">
    <property type="component" value="Unassembled WGS sequence"/>
</dbReference>
<dbReference type="PANTHER" id="PTHR33048:SF47">
    <property type="entry name" value="INTEGRAL MEMBRANE PROTEIN-RELATED"/>
    <property type="match status" value="1"/>
</dbReference>
<evidence type="ECO:0000256" key="2">
    <source>
        <dbReference type="ARBA" id="ARBA00022692"/>
    </source>
</evidence>
<evidence type="ECO:0000313" key="8">
    <source>
        <dbReference type="EMBL" id="KAF2279514.1"/>
    </source>
</evidence>
<keyword evidence="2 6" id="KW-0812">Transmembrane</keyword>
<name>A0A6A6JTE7_WESOR</name>
<dbReference type="Pfam" id="PF20684">
    <property type="entry name" value="Fung_rhodopsin"/>
    <property type="match status" value="1"/>
</dbReference>
<feature type="transmembrane region" description="Helical" evidence="6">
    <location>
        <begin position="151"/>
        <end position="175"/>
    </location>
</feature>
<evidence type="ECO:0000256" key="1">
    <source>
        <dbReference type="ARBA" id="ARBA00004141"/>
    </source>
</evidence>
<feature type="domain" description="Rhodopsin" evidence="7">
    <location>
        <begin position="55"/>
        <end position="238"/>
    </location>
</feature>